<dbReference type="Gene3D" id="3.90.1200.10">
    <property type="match status" value="1"/>
</dbReference>
<dbReference type="OrthoDB" id="9797603at2"/>
<accession>A0A1X2CRU9</accession>
<dbReference type="CDD" id="cd05155">
    <property type="entry name" value="APH_ChoK_like_1"/>
    <property type="match status" value="1"/>
</dbReference>
<proteinExistence type="predicted"/>
<dbReference type="EMBL" id="LQPQ01000080">
    <property type="protein sequence ID" value="ORW78678.1"/>
    <property type="molecule type" value="Genomic_DNA"/>
</dbReference>
<dbReference type="GeneID" id="93496783"/>
<dbReference type="PANTHER" id="PTHR21310">
    <property type="entry name" value="AMINOGLYCOSIDE PHOSPHOTRANSFERASE-RELATED-RELATED"/>
    <property type="match status" value="1"/>
</dbReference>
<dbReference type="InterPro" id="IPR002575">
    <property type="entry name" value="Aminoglycoside_PTrfase"/>
</dbReference>
<dbReference type="PANTHER" id="PTHR21310:SF42">
    <property type="entry name" value="BIFUNCTIONAL AAC_APH"/>
    <property type="match status" value="1"/>
</dbReference>
<reference evidence="2 3" key="1">
    <citation type="submission" date="2016-01" db="EMBL/GenBank/DDBJ databases">
        <title>The new phylogeny of the genus Mycobacterium.</title>
        <authorList>
            <person name="Tarcisio F."/>
            <person name="Conor M."/>
            <person name="Antonella G."/>
            <person name="Elisabetta G."/>
            <person name="Giulia F.S."/>
            <person name="Sara T."/>
            <person name="Anna F."/>
            <person name="Clotilde B."/>
            <person name="Roberto B."/>
            <person name="Veronica D.S."/>
            <person name="Fabio R."/>
            <person name="Monica P."/>
            <person name="Olivier J."/>
            <person name="Enrico T."/>
            <person name="Nicola S."/>
        </authorList>
    </citation>
    <scope>NUCLEOTIDE SEQUENCE [LARGE SCALE GENOMIC DNA]</scope>
    <source>
        <strain evidence="2 3">DSM 45176</strain>
    </source>
</reference>
<sequence>MHPGQLSVPILTVRTLIAEQFPQWRHLHVQAVPSPGTVNAIFRVGDQLAARFLLEPDDVATARERLQLEAVAAEELLNQSPFATPRPIAIGEPGVGYLLPWSIYTWLPGDTATADNCRESDTFAIDLGSFISAVRAIDTRERAYGGKGRGGDLLSHDEWMQECLTRSEGLLDVATCRAIWTEMRGIPRGDSPDLMNHGDLIPPNILTAGGHIIGVLDVGGLRAADPALDLVSAWHLLDTRRRQLLRDYLSCDDAEWQRGRAWAFEQAMGAVWYYVETNPTMSMGCRRTLERIVTDMRA</sequence>
<name>A0A1X2CRU9_9MYCO</name>
<dbReference type="Proteomes" id="UP000193087">
    <property type="component" value="Unassembled WGS sequence"/>
</dbReference>
<keyword evidence="2" id="KW-0808">Transferase</keyword>
<evidence type="ECO:0000313" key="2">
    <source>
        <dbReference type="EMBL" id="ORW78678.1"/>
    </source>
</evidence>
<dbReference type="InterPro" id="IPR011009">
    <property type="entry name" value="Kinase-like_dom_sf"/>
</dbReference>
<dbReference type="Gene3D" id="3.30.200.20">
    <property type="entry name" value="Phosphorylase Kinase, domain 1"/>
    <property type="match status" value="1"/>
</dbReference>
<dbReference type="STRING" id="486698.AWC22_19665"/>
<gene>
    <name evidence="2" type="ORF">AWC22_19665</name>
</gene>
<dbReference type="RefSeq" id="WP_085250718.1">
    <property type="nucleotide sequence ID" value="NZ_CAJMWJ010000001.1"/>
</dbReference>
<dbReference type="GO" id="GO:0016740">
    <property type="term" value="F:transferase activity"/>
    <property type="evidence" value="ECO:0007669"/>
    <property type="project" value="UniProtKB-KW"/>
</dbReference>
<keyword evidence="3" id="KW-1185">Reference proteome</keyword>
<dbReference type="Pfam" id="PF01636">
    <property type="entry name" value="APH"/>
    <property type="match status" value="1"/>
</dbReference>
<feature type="domain" description="Aminoglycoside phosphotransferase" evidence="1">
    <location>
        <begin position="39"/>
        <end position="262"/>
    </location>
</feature>
<organism evidence="2 3">
    <name type="scientific">Mycobacterium riyadhense</name>
    <dbReference type="NCBI Taxonomy" id="486698"/>
    <lineage>
        <taxon>Bacteria</taxon>
        <taxon>Bacillati</taxon>
        <taxon>Actinomycetota</taxon>
        <taxon>Actinomycetes</taxon>
        <taxon>Mycobacteriales</taxon>
        <taxon>Mycobacteriaceae</taxon>
        <taxon>Mycobacterium</taxon>
    </lineage>
</organism>
<evidence type="ECO:0000313" key="3">
    <source>
        <dbReference type="Proteomes" id="UP000193087"/>
    </source>
</evidence>
<dbReference type="SUPFAM" id="SSF56112">
    <property type="entry name" value="Protein kinase-like (PK-like)"/>
    <property type="match status" value="1"/>
</dbReference>
<dbReference type="InterPro" id="IPR051678">
    <property type="entry name" value="AGP_Transferase"/>
</dbReference>
<dbReference type="AlphaFoldDB" id="A0A1X2CRU9"/>
<evidence type="ECO:0000259" key="1">
    <source>
        <dbReference type="Pfam" id="PF01636"/>
    </source>
</evidence>
<comment type="caution">
    <text evidence="2">The sequence shown here is derived from an EMBL/GenBank/DDBJ whole genome shotgun (WGS) entry which is preliminary data.</text>
</comment>
<protein>
    <submittedName>
        <fullName evidence="2">Aminoglycoside phosphotransferase</fullName>
    </submittedName>
</protein>